<dbReference type="EMBL" id="DTAN01000026">
    <property type="protein sequence ID" value="HGU64707.1"/>
    <property type="molecule type" value="Genomic_DNA"/>
</dbReference>
<dbReference type="GO" id="GO:0003723">
    <property type="term" value="F:RNA binding"/>
    <property type="evidence" value="ECO:0007669"/>
    <property type="project" value="UniProtKB-KW"/>
</dbReference>
<accession>A0A7C4D7Y6</accession>
<gene>
    <name evidence="3" type="ORF">ENT92_00625</name>
    <name evidence="2" type="ORF">ENU14_00985</name>
</gene>
<protein>
    <submittedName>
        <fullName evidence="2">MoaD/ThiS family protein</fullName>
    </submittedName>
</protein>
<dbReference type="AlphaFoldDB" id="A0A7C4D7Y6"/>
<dbReference type="Pfam" id="PF02597">
    <property type="entry name" value="ThiS"/>
    <property type="match status" value="1"/>
</dbReference>
<proteinExistence type="predicted"/>
<evidence type="ECO:0000313" key="2">
    <source>
        <dbReference type="EMBL" id="HGM58156.1"/>
    </source>
</evidence>
<sequence>MIDILILPERRKMRIEREEMRLNEILKLLDIDEFNSVAVLVNNKLVNDENYLVKKGDKVVLIKQATGGL</sequence>
<dbReference type="Gene3D" id="3.10.20.30">
    <property type="match status" value="1"/>
</dbReference>
<dbReference type="PROSITE" id="PS50889">
    <property type="entry name" value="S4"/>
    <property type="match status" value="1"/>
</dbReference>
<comment type="caution">
    <text evidence="2">The sequence shown here is derived from an EMBL/GenBank/DDBJ whole genome shotgun (WGS) entry which is preliminary data.</text>
</comment>
<evidence type="ECO:0000313" key="3">
    <source>
        <dbReference type="EMBL" id="HGU64707.1"/>
    </source>
</evidence>
<name>A0A7C4D7Y6_STAMA</name>
<dbReference type="InterPro" id="IPR003749">
    <property type="entry name" value="ThiS/MoaD-like"/>
</dbReference>
<evidence type="ECO:0000256" key="1">
    <source>
        <dbReference type="PROSITE-ProRule" id="PRU00182"/>
    </source>
</evidence>
<organism evidence="2">
    <name type="scientific">Staphylothermus marinus</name>
    <dbReference type="NCBI Taxonomy" id="2280"/>
    <lineage>
        <taxon>Archaea</taxon>
        <taxon>Thermoproteota</taxon>
        <taxon>Thermoprotei</taxon>
        <taxon>Desulfurococcales</taxon>
        <taxon>Desulfurococcaceae</taxon>
        <taxon>Staphylothermus</taxon>
    </lineage>
</organism>
<keyword evidence="1" id="KW-0694">RNA-binding</keyword>
<dbReference type="InterPro" id="IPR016155">
    <property type="entry name" value="Mopterin_synth/thiamin_S_b"/>
</dbReference>
<dbReference type="EMBL" id="DTBJ01000013">
    <property type="protein sequence ID" value="HGM58156.1"/>
    <property type="molecule type" value="Genomic_DNA"/>
</dbReference>
<dbReference type="InterPro" id="IPR012675">
    <property type="entry name" value="Beta-grasp_dom_sf"/>
</dbReference>
<dbReference type="SUPFAM" id="SSF54285">
    <property type="entry name" value="MoaD/ThiS"/>
    <property type="match status" value="1"/>
</dbReference>
<reference evidence="2" key="1">
    <citation type="journal article" date="2020" name="mSystems">
        <title>Genome- and Community-Level Interaction Insights into Carbon Utilization and Element Cycling Functions of Hydrothermarchaeota in Hydrothermal Sediment.</title>
        <authorList>
            <person name="Zhou Z."/>
            <person name="Liu Y."/>
            <person name="Xu W."/>
            <person name="Pan J."/>
            <person name="Luo Z.H."/>
            <person name="Li M."/>
        </authorList>
    </citation>
    <scope>NUCLEOTIDE SEQUENCE [LARGE SCALE GENOMIC DNA]</scope>
    <source>
        <strain evidence="3">SpSt-622</strain>
        <strain evidence="2">SpSt-642</strain>
    </source>
</reference>